<proteinExistence type="predicted"/>
<protein>
    <submittedName>
        <fullName evidence="2">Secreted protein</fullName>
    </submittedName>
</protein>
<keyword evidence="1" id="KW-1185">Reference proteome</keyword>
<reference evidence="1" key="1">
    <citation type="submission" date="2012-09" db="EMBL/GenBank/DDBJ databases">
        <authorList>
            <person name="Martin A.A."/>
        </authorList>
    </citation>
    <scope>NUCLEOTIDE SEQUENCE</scope>
</reference>
<reference evidence="2" key="2">
    <citation type="submission" date="2017-02" db="UniProtKB">
        <authorList>
            <consortium name="WormBaseParasite"/>
        </authorList>
    </citation>
    <scope>IDENTIFICATION</scope>
</reference>
<evidence type="ECO:0000313" key="2">
    <source>
        <dbReference type="WBParaSite" id="ACAC_0000927901-mRNA-1"/>
    </source>
</evidence>
<accession>A0A0K0DEI8</accession>
<dbReference type="Proteomes" id="UP000035642">
    <property type="component" value="Unassembled WGS sequence"/>
</dbReference>
<dbReference type="WBParaSite" id="ACAC_0000927901-mRNA-1">
    <property type="protein sequence ID" value="ACAC_0000927901-mRNA-1"/>
    <property type="gene ID" value="ACAC_0000927901"/>
</dbReference>
<organism evidence="1 2">
    <name type="scientific">Angiostrongylus cantonensis</name>
    <name type="common">Rat lungworm</name>
    <dbReference type="NCBI Taxonomy" id="6313"/>
    <lineage>
        <taxon>Eukaryota</taxon>
        <taxon>Metazoa</taxon>
        <taxon>Ecdysozoa</taxon>
        <taxon>Nematoda</taxon>
        <taxon>Chromadorea</taxon>
        <taxon>Rhabditida</taxon>
        <taxon>Rhabditina</taxon>
        <taxon>Rhabditomorpha</taxon>
        <taxon>Strongyloidea</taxon>
        <taxon>Metastrongylidae</taxon>
        <taxon>Angiostrongylus</taxon>
    </lineage>
</organism>
<dbReference type="AlphaFoldDB" id="A0A0K0DEI8"/>
<name>A0A0K0DEI8_ANGCA</name>
<evidence type="ECO:0000313" key="1">
    <source>
        <dbReference type="Proteomes" id="UP000035642"/>
    </source>
</evidence>
<sequence length="82" mass="8808">MPLAQIVAVEAVAAVRDHVLDVHDDYVAVVRDHPDIVEGAPTPKQVPKTSIATEIRCVEINTRCALCSSVCIDVSALLSRIC</sequence>